<sequence precursor="true">MSYLPQSSFTCLLALLLTLLLGCEGQSTPPATTETATDTTPQSTAQTEPEPSAEKTPAETTSPKQPTVKSEEKQTPVAAGHTPAKSDKTPPKSSDTPPPKPIFEGWPTPKLAIVLTGERHGYLEPCGCTQNQTGGVSLLANLFKQIEDRKWPVTAFDLGGLVKRNRRQSQIKYETILAAMKDMKYGGVALGPEELRFGADIFLQLHNPDPPQPDTTPTFLAANLLVLETPELGKTKFKVVETNGVKIAVTSILGKSRKGQFPDITWQEPAKVLPEVIKEMQATKPDLMLLLSQSSKDESKELAKQFPDFDILLTAGGVEDPLGDPEYIGKTMMVDVGHKGKSAGVVGYYPDADAKGDPRKRFRFTVISLDRQRFKETPKMAEHMQFYQDRLKQEDLAAKELPIDHPRGATFVGAEKCGECHTKAYEKWLTTAHAHAYESLINGRKDQIERGDKIISRIYDPECLSCHVTGWHPQEVIRYKSGFVNKQQSPHLLGQQCENCHGPGSGHIELIDMDKVEEAKKVMRVTLAEAKKTTCYQCHDLDNSPKFEFDSYWEKIKHPWRD</sequence>
<dbReference type="OrthoDB" id="9814800at2"/>
<proteinExistence type="predicted"/>
<dbReference type="Proteomes" id="UP000320421">
    <property type="component" value="Chromosome"/>
</dbReference>
<dbReference type="GO" id="GO:0016787">
    <property type="term" value="F:hydrolase activity"/>
    <property type="evidence" value="ECO:0007669"/>
    <property type="project" value="InterPro"/>
</dbReference>
<evidence type="ECO:0000313" key="4">
    <source>
        <dbReference type="EMBL" id="QDT19460.1"/>
    </source>
</evidence>
<dbReference type="SUPFAM" id="SSF56300">
    <property type="entry name" value="Metallo-dependent phosphatases"/>
    <property type="match status" value="1"/>
</dbReference>
<name>A0A517PJA1_9PLAN</name>
<evidence type="ECO:0000259" key="3">
    <source>
        <dbReference type="Pfam" id="PF13435"/>
    </source>
</evidence>
<feature type="compositionally biased region" description="Low complexity" evidence="1">
    <location>
        <begin position="28"/>
        <end position="48"/>
    </location>
</feature>
<feature type="compositionally biased region" description="Polar residues" evidence="1">
    <location>
        <begin position="58"/>
        <end position="68"/>
    </location>
</feature>
<dbReference type="AlphaFoldDB" id="A0A517PJA1"/>
<evidence type="ECO:0000313" key="5">
    <source>
        <dbReference type="Proteomes" id="UP000320421"/>
    </source>
</evidence>
<dbReference type="InterPro" id="IPR006179">
    <property type="entry name" value="5_nucleotidase/apyrase"/>
</dbReference>
<dbReference type="Gene3D" id="1.10.1130.10">
    <property type="entry name" value="Flavocytochrome C3, Chain A"/>
    <property type="match status" value="1"/>
</dbReference>
<dbReference type="RefSeq" id="WP_145181292.1">
    <property type="nucleotide sequence ID" value="NZ_CP036266.1"/>
</dbReference>
<dbReference type="InterPro" id="IPR036280">
    <property type="entry name" value="Multihaem_cyt_sf"/>
</dbReference>
<evidence type="ECO:0000256" key="1">
    <source>
        <dbReference type="SAM" id="MobiDB-lite"/>
    </source>
</evidence>
<evidence type="ECO:0000256" key="2">
    <source>
        <dbReference type="SAM" id="SignalP"/>
    </source>
</evidence>
<protein>
    <submittedName>
        <fullName evidence="4">Cytochrome c-554</fullName>
    </submittedName>
</protein>
<dbReference type="EMBL" id="CP036266">
    <property type="protein sequence ID" value="QDT19460.1"/>
    <property type="molecule type" value="Genomic_DNA"/>
</dbReference>
<dbReference type="GO" id="GO:0009166">
    <property type="term" value="P:nucleotide catabolic process"/>
    <property type="evidence" value="ECO:0007669"/>
    <property type="project" value="InterPro"/>
</dbReference>
<feature type="chain" id="PRO_5022103588" evidence="2">
    <location>
        <begin position="23"/>
        <end position="562"/>
    </location>
</feature>
<keyword evidence="2" id="KW-0732">Signal</keyword>
<feature type="signal peptide" evidence="2">
    <location>
        <begin position="1"/>
        <end position="22"/>
    </location>
</feature>
<accession>A0A517PJA1</accession>
<dbReference type="GO" id="GO:0030288">
    <property type="term" value="C:outer membrane-bounded periplasmic space"/>
    <property type="evidence" value="ECO:0007669"/>
    <property type="project" value="TreeGrafter"/>
</dbReference>
<organism evidence="4 5">
    <name type="scientific">Gimesia chilikensis</name>
    <dbReference type="NCBI Taxonomy" id="2605989"/>
    <lineage>
        <taxon>Bacteria</taxon>
        <taxon>Pseudomonadati</taxon>
        <taxon>Planctomycetota</taxon>
        <taxon>Planctomycetia</taxon>
        <taxon>Planctomycetales</taxon>
        <taxon>Planctomycetaceae</taxon>
        <taxon>Gimesia</taxon>
    </lineage>
</organism>
<dbReference type="SUPFAM" id="SSF48695">
    <property type="entry name" value="Multiheme cytochromes"/>
    <property type="match status" value="1"/>
</dbReference>
<dbReference type="PANTHER" id="PTHR11575">
    <property type="entry name" value="5'-NUCLEOTIDASE-RELATED"/>
    <property type="match status" value="1"/>
</dbReference>
<keyword evidence="5" id="KW-1185">Reference proteome</keyword>
<dbReference type="InterPro" id="IPR023155">
    <property type="entry name" value="Cyt_c-552/4"/>
</dbReference>
<dbReference type="Pfam" id="PF13435">
    <property type="entry name" value="Cytochrome_C554"/>
    <property type="match status" value="1"/>
</dbReference>
<reference evidence="4 5" key="1">
    <citation type="submission" date="2019-02" db="EMBL/GenBank/DDBJ databases">
        <title>Deep-cultivation of Planctomycetes and their phenomic and genomic characterization uncovers novel biology.</title>
        <authorList>
            <person name="Wiegand S."/>
            <person name="Jogler M."/>
            <person name="Boedeker C."/>
            <person name="Pinto D."/>
            <person name="Vollmers J."/>
            <person name="Rivas-Marin E."/>
            <person name="Kohn T."/>
            <person name="Peeters S.H."/>
            <person name="Heuer A."/>
            <person name="Rast P."/>
            <person name="Oberbeckmann S."/>
            <person name="Bunk B."/>
            <person name="Jeske O."/>
            <person name="Meyerdierks A."/>
            <person name="Storesund J.E."/>
            <person name="Kallscheuer N."/>
            <person name="Luecker S."/>
            <person name="Lage O.M."/>
            <person name="Pohl T."/>
            <person name="Merkel B.J."/>
            <person name="Hornburger P."/>
            <person name="Mueller R.-W."/>
            <person name="Bruemmer F."/>
            <person name="Labrenz M."/>
            <person name="Spormann A.M."/>
            <person name="Op den Camp H."/>
            <person name="Overmann J."/>
            <person name="Amann R."/>
            <person name="Jetten M.S.M."/>
            <person name="Mascher T."/>
            <person name="Medema M.H."/>
            <person name="Devos D.P."/>
            <person name="Kaster A.-K."/>
            <person name="Ovreas L."/>
            <person name="Rohde M."/>
            <person name="Galperin M.Y."/>
            <person name="Jogler C."/>
        </authorList>
    </citation>
    <scope>NUCLEOTIDE SEQUENCE [LARGE SCALE GENOMIC DNA]</scope>
    <source>
        <strain evidence="4 5">HG66A1</strain>
    </source>
</reference>
<gene>
    <name evidence="4" type="primary">cycA1</name>
    <name evidence="4" type="ORF">HG66A1_12250</name>
</gene>
<feature type="domain" description="Cytochrome c-552/4" evidence="3">
    <location>
        <begin position="416"/>
        <end position="502"/>
    </location>
</feature>
<dbReference type="Gene3D" id="3.60.21.10">
    <property type="match status" value="1"/>
</dbReference>
<dbReference type="PANTHER" id="PTHR11575:SF24">
    <property type="entry name" value="5'-NUCLEOTIDASE"/>
    <property type="match status" value="1"/>
</dbReference>
<feature type="region of interest" description="Disordered" evidence="1">
    <location>
        <begin position="28"/>
        <end position="106"/>
    </location>
</feature>
<dbReference type="InterPro" id="IPR029052">
    <property type="entry name" value="Metallo-depent_PP-like"/>
</dbReference>